<keyword evidence="2" id="KW-0732">Signal</keyword>
<keyword evidence="3" id="KW-0449">Lipoprotein</keyword>
<evidence type="ECO:0000313" key="4">
    <source>
        <dbReference type="Proteomes" id="UP000288758"/>
    </source>
</evidence>
<gene>
    <name evidence="3" type="ORF">EJ065_6840</name>
</gene>
<sequence>MRSARRVIWGGWALLGAGLLGLGSTACGGAPADEAGDVTGGTEAQGTVPAPAPETAAPSPGTQAPTQAPSAEAPAPAAPAASPWSLTQGGPQDDTGTGLAVGRSGDVLWVTSGTPRSDEDRDQVDGERLVVTLSRYSADGTQQWAKEFERNRLSDLRVAGSTGSDGAVFLSGNAFLYSADFGLGEAQDGFLVKFTQAGEPEWQRRVGQKVYAVAADAAGGVVALGEEWTTEAHTPQLVRYAADGSVRWTKTFDGAKEGTLLSAVALSGTGTSVVAGRLVGPVTVDGRTFDAQGTGGFVVLAFGADGALAWGREVPGVNGRVGSVSVGADGTVAVAGEAVGLLVWNGVALDEGGPFVLTATADGQERWVKQPTCGATSVGTVAAVEPAGPVAVACGDTVTRYAADGALLGTKSLAPEACESGTCSLATTALVAAPESGLVVSGWQRDGAGNTWNQDAFLRLVTP</sequence>
<dbReference type="AlphaFoldDB" id="A0A410S2A8"/>
<accession>A0A410S2A8</accession>
<feature type="compositionally biased region" description="Low complexity" evidence="1">
    <location>
        <begin position="53"/>
        <end position="98"/>
    </location>
</feature>
<dbReference type="PANTHER" id="PTHR42754:SF1">
    <property type="entry name" value="LIPOPROTEIN"/>
    <property type="match status" value="1"/>
</dbReference>
<evidence type="ECO:0000256" key="2">
    <source>
        <dbReference type="SAM" id="SignalP"/>
    </source>
</evidence>
<dbReference type="Gene3D" id="2.80.10.50">
    <property type="match status" value="2"/>
</dbReference>
<protein>
    <submittedName>
        <fullName evidence="3">Putative lipoprotein</fullName>
    </submittedName>
</protein>
<organism evidence="3 4">
    <name type="scientific">Corallococcus coralloides</name>
    <name type="common">Myxococcus coralloides</name>
    <dbReference type="NCBI Taxonomy" id="184914"/>
    <lineage>
        <taxon>Bacteria</taxon>
        <taxon>Pseudomonadati</taxon>
        <taxon>Myxococcota</taxon>
        <taxon>Myxococcia</taxon>
        <taxon>Myxococcales</taxon>
        <taxon>Cystobacterineae</taxon>
        <taxon>Myxococcaceae</taxon>
        <taxon>Corallococcus</taxon>
    </lineage>
</organism>
<evidence type="ECO:0000256" key="1">
    <source>
        <dbReference type="SAM" id="MobiDB-lite"/>
    </source>
</evidence>
<dbReference type="PANTHER" id="PTHR42754">
    <property type="entry name" value="ENDOGLUCANASE"/>
    <property type="match status" value="1"/>
</dbReference>
<feature type="region of interest" description="Disordered" evidence="1">
    <location>
        <begin position="33"/>
        <end position="103"/>
    </location>
</feature>
<reference evidence="3 4" key="1">
    <citation type="submission" date="2018-12" db="EMBL/GenBank/DDBJ databases">
        <title>Complete Genome Sequence of the Corallopyronin A producing Myxobacterium Corallococcus coralloides B035.</title>
        <authorList>
            <person name="Bouhired S.M."/>
            <person name="Rupp O."/>
            <person name="Blom J."/>
            <person name="Schaeberle T.F."/>
            <person name="Kehraus S."/>
            <person name="Schiefer A."/>
            <person name="Pfarr K."/>
            <person name="Goesmann A."/>
            <person name="Hoerauf A."/>
            <person name="Koenig G.M."/>
        </authorList>
    </citation>
    <scope>NUCLEOTIDE SEQUENCE [LARGE SCALE GENOMIC DNA]</scope>
    <source>
        <strain evidence="3 4">B035</strain>
    </source>
</reference>
<feature type="signal peptide" evidence="2">
    <location>
        <begin position="1"/>
        <end position="26"/>
    </location>
</feature>
<dbReference type="SUPFAM" id="SSF63829">
    <property type="entry name" value="Calcium-dependent phosphotriesterase"/>
    <property type="match status" value="1"/>
</dbReference>
<name>A0A410S2A8_CORCK</name>
<dbReference type="EMBL" id="CP034669">
    <property type="protein sequence ID" value="QAT88365.1"/>
    <property type="molecule type" value="Genomic_DNA"/>
</dbReference>
<feature type="chain" id="PRO_5019188864" evidence="2">
    <location>
        <begin position="27"/>
        <end position="463"/>
    </location>
</feature>
<dbReference type="PROSITE" id="PS51257">
    <property type="entry name" value="PROKAR_LIPOPROTEIN"/>
    <property type="match status" value="1"/>
</dbReference>
<proteinExistence type="predicted"/>
<dbReference type="Proteomes" id="UP000288758">
    <property type="component" value="Chromosome"/>
</dbReference>
<evidence type="ECO:0000313" key="3">
    <source>
        <dbReference type="EMBL" id="QAT88365.1"/>
    </source>
</evidence>